<dbReference type="Gene3D" id="2.60.120.560">
    <property type="entry name" value="Exo-inulinase, domain 1"/>
    <property type="match status" value="1"/>
</dbReference>
<keyword evidence="3" id="KW-0732">Signal</keyword>
<evidence type="ECO:0000259" key="16">
    <source>
        <dbReference type="Pfam" id="PF21708"/>
    </source>
</evidence>
<dbReference type="InterPro" id="IPR017853">
    <property type="entry name" value="GH"/>
</dbReference>
<evidence type="ECO:0000256" key="4">
    <source>
        <dbReference type="ARBA" id="ARBA00022801"/>
    </source>
</evidence>
<keyword evidence="5" id="KW-0746">Sphingolipid metabolism</keyword>
<dbReference type="InterPro" id="IPR049162">
    <property type="entry name" value="GH59_C"/>
</dbReference>
<evidence type="ECO:0000256" key="11">
    <source>
        <dbReference type="ARBA" id="ARBA00033098"/>
    </source>
</evidence>
<dbReference type="InterPro" id="IPR013785">
    <property type="entry name" value="Aldolase_TIM"/>
</dbReference>
<dbReference type="GO" id="GO:0006683">
    <property type="term" value="P:galactosylceramide catabolic process"/>
    <property type="evidence" value="ECO:0007669"/>
    <property type="project" value="InterPro"/>
</dbReference>
<dbReference type="PANTHER" id="PTHR15172">
    <property type="entry name" value="GALACTOCEREBROSIDASE"/>
    <property type="match status" value="1"/>
</dbReference>
<evidence type="ECO:0000256" key="1">
    <source>
        <dbReference type="ARBA" id="ARBA00005637"/>
    </source>
</evidence>
<sequence length="881" mass="97988">MTPTDPSGVDTSTYPTFATSPEIAGRDYSVRNSKVSGVDVSGPGDKTNNARYENYLKDRFDKESNDTTPNDDSLNYRHKYGQGKIAKDSEETFNDYFVNNYPDKSPVSLSNLVSLNSNTDIPHSTKATHSRTNDPIAVAPSPISTLTTTASVTIATPTTIAATAPSIVTTTTPSTTTTHFIERGKCLASCKGVPDGDYQSCFSCHFYITCSNGFLWDNRPCPSNLVWDDLLQMCVHATSKLLADYKEPQRTEILDYLFKPNFAASLQILKVEIGGDAIASDATEASHMHNSWEENYQRGYEWWLMKEAKKRNPNIKLYGLPWDFPGWIGNGTQNPYQDVVRLATYITKWIQGAKVYHNLDIDYIGIWNERSYDIAYIKTLRLMLDQLGFENTRIVASDDGFQYIVEDMYKDAELTAAIDIIGVHYPGTYSPQNAIQLGKTLWSSEDYSTIDNTIGGGCWARILNQNYVNGYMTSTIAWNLIDSYLEGLSWDRDSLMTAREPWSGFYIVESPIWVTAHTTQFSSPGWSYLRHGHGVDHLEKGGSIVSLTSPDKTDLTVVIETMSHDQSVCIRPNLPGYEVEPQNISLILMGDYVDIKELQVWYTKLGGNTSSSVYFSYRGTVPVQNGLVTLSLGVNEIYTLTTLTTGKRGQYPDPPASKPFPIDYYNFFYELNDSSEAPYFSAQQGVFEIVSVSDYEKHMRQMVLEPPIVWCGVSGKINATMSVLGSDKWTDIYVKAETFMVAINGSKAVYIAARIDSSKTGCDTISATGLFFFVIPLDQRYFLAKDLAGSSVITGGQSPAIDGVHNVLELLVLNGFVFGMVNNVDLFNVSIPHDASPSGFVGVGTDSFGYADFGYFITRNASNALIRKEDKTLRFQSMVHD</sequence>
<evidence type="ECO:0000256" key="6">
    <source>
        <dbReference type="ARBA" id="ARBA00022963"/>
    </source>
</evidence>
<evidence type="ECO:0000256" key="13">
    <source>
        <dbReference type="SAM" id="MobiDB-lite"/>
    </source>
</evidence>
<dbReference type="Gene3D" id="3.20.20.70">
    <property type="entry name" value="Aldolase class I"/>
    <property type="match status" value="1"/>
</dbReference>
<dbReference type="EMBL" id="PZQS01000002">
    <property type="protein sequence ID" value="PVD36475.1"/>
    <property type="molecule type" value="Genomic_DNA"/>
</dbReference>
<feature type="region of interest" description="Disordered" evidence="13">
    <location>
        <begin position="1"/>
        <end position="20"/>
    </location>
</feature>
<comment type="similarity">
    <text evidence="1">Belongs to the glycosyl hydrolase 59 family.</text>
</comment>
<keyword evidence="7" id="KW-0443">Lipid metabolism</keyword>
<evidence type="ECO:0000256" key="3">
    <source>
        <dbReference type="ARBA" id="ARBA00022729"/>
    </source>
</evidence>
<protein>
    <recommendedName>
        <fullName evidence="2">galactosylceramidase</fullName>
        <ecNumber evidence="2">3.2.1.46</ecNumber>
    </recommendedName>
    <alternativeName>
        <fullName evidence="11">Galactosylceramidase</fullName>
    </alternativeName>
</protein>
<dbReference type="InterPro" id="IPR001286">
    <property type="entry name" value="Glyco_hydro_59"/>
</dbReference>
<accession>A0A2T7PST0</accession>
<evidence type="ECO:0000313" key="18">
    <source>
        <dbReference type="Proteomes" id="UP000245119"/>
    </source>
</evidence>
<evidence type="ECO:0000256" key="2">
    <source>
        <dbReference type="ARBA" id="ARBA00012657"/>
    </source>
</evidence>
<evidence type="ECO:0000313" key="17">
    <source>
        <dbReference type="EMBL" id="PVD36475.1"/>
    </source>
</evidence>
<dbReference type="Pfam" id="PF17387">
    <property type="entry name" value="Glyco_hydro_59M"/>
    <property type="match status" value="1"/>
</dbReference>
<gene>
    <name evidence="17" type="ORF">C0Q70_03459</name>
</gene>
<dbReference type="Proteomes" id="UP000245119">
    <property type="component" value="Linkage Group LG2"/>
</dbReference>
<comment type="caution">
    <text evidence="17">The sequence shown here is derived from an EMBL/GenBank/DDBJ whole genome shotgun (WGS) entry which is preliminary data.</text>
</comment>
<dbReference type="AlphaFoldDB" id="A0A2T7PST0"/>
<keyword evidence="9" id="KW-0325">Glycoprotein</keyword>
<dbReference type="PANTHER" id="PTHR15172:SF1">
    <property type="entry name" value="GALACTOCEREBROSIDASE"/>
    <property type="match status" value="1"/>
</dbReference>
<dbReference type="Pfam" id="PF02057">
    <property type="entry name" value="Glyco_hydro_59"/>
    <property type="match status" value="1"/>
</dbReference>
<keyword evidence="6" id="KW-0442">Lipid degradation</keyword>
<dbReference type="FunFam" id="3.20.20.80:FF:000026">
    <property type="entry name" value="galactocerebrosidase precursor"/>
    <property type="match status" value="1"/>
</dbReference>
<evidence type="ECO:0000256" key="12">
    <source>
        <dbReference type="PIRSR" id="PIRSR601286-50"/>
    </source>
</evidence>
<evidence type="ECO:0000256" key="9">
    <source>
        <dbReference type="ARBA" id="ARBA00023180"/>
    </source>
</evidence>
<name>A0A2T7PST0_POMCA</name>
<feature type="domain" description="Glycosyl hydrolase family 59 C-terminal lectin" evidence="16">
    <location>
        <begin position="683"/>
        <end position="857"/>
    </location>
</feature>
<dbReference type="GO" id="GO:0005576">
    <property type="term" value="C:extracellular region"/>
    <property type="evidence" value="ECO:0007669"/>
    <property type="project" value="InterPro"/>
</dbReference>
<feature type="compositionally biased region" description="Polar residues" evidence="13">
    <location>
        <begin position="1"/>
        <end position="19"/>
    </location>
</feature>
<evidence type="ECO:0000259" key="15">
    <source>
        <dbReference type="Pfam" id="PF17387"/>
    </source>
</evidence>
<evidence type="ECO:0000259" key="14">
    <source>
        <dbReference type="Pfam" id="PF02057"/>
    </source>
</evidence>
<dbReference type="EC" id="3.2.1.46" evidence="2"/>
<keyword evidence="8" id="KW-1015">Disulfide bond</keyword>
<evidence type="ECO:0000256" key="7">
    <source>
        <dbReference type="ARBA" id="ARBA00023098"/>
    </source>
</evidence>
<keyword evidence="4" id="KW-0378">Hydrolase</keyword>
<dbReference type="Gene3D" id="3.20.20.80">
    <property type="entry name" value="Glycosidases"/>
    <property type="match status" value="1"/>
</dbReference>
<feature type="active site" description="Proton donor/acceptor" evidence="12">
    <location>
        <position position="369"/>
    </location>
</feature>
<reference evidence="17 18" key="1">
    <citation type="submission" date="2018-04" db="EMBL/GenBank/DDBJ databases">
        <title>The genome of golden apple snail Pomacea canaliculata provides insight into stress tolerance and invasive adaptation.</title>
        <authorList>
            <person name="Liu C."/>
            <person name="Liu B."/>
            <person name="Ren Y."/>
            <person name="Zhang Y."/>
            <person name="Wang H."/>
            <person name="Li S."/>
            <person name="Jiang F."/>
            <person name="Yin L."/>
            <person name="Zhang G."/>
            <person name="Qian W."/>
            <person name="Fan W."/>
        </authorList>
    </citation>
    <scope>NUCLEOTIDE SEQUENCE [LARGE SCALE GENOMIC DNA]</scope>
    <source>
        <strain evidence="17">SZHN2017</strain>
        <tissue evidence="17">Muscle</tissue>
    </source>
</reference>
<dbReference type="GO" id="GO:0016020">
    <property type="term" value="C:membrane"/>
    <property type="evidence" value="ECO:0007669"/>
    <property type="project" value="GOC"/>
</dbReference>
<feature type="domain" description="Glycosyl hydrolase family 59 catalytic" evidence="14">
    <location>
        <begin position="236"/>
        <end position="520"/>
    </location>
</feature>
<dbReference type="GO" id="GO:0008061">
    <property type="term" value="F:chitin binding"/>
    <property type="evidence" value="ECO:0007669"/>
    <property type="project" value="InterPro"/>
</dbReference>
<evidence type="ECO:0000256" key="5">
    <source>
        <dbReference type="ARBA" id="ARBA00022919"/>
    </source>
</evidence>
<evidence type="ECO:0000256" key="8">
    <source>
        <dbReference type="ARBA" id="ARBA00023157"/>
    </source>
</evidence>
<dbReference type="InterPro" id="IPR035394">
    <property type="entry name" value="Glyco_hydro_59_dom"/>
</dbReference>
<dbReference type="PRINTS" id="PR00850">
    <property type="entry name" value="GLHYDRLASE59"/>
</dbReference>
<dbReference type="GO" id="GO:0005764">
    <property type="term" value="C:lysosome"/>
    <property type="evidence" value="ECO:0007669"/>
    <property type="project" value="TreeGrafter"/>
</dbReference>
<dbReference type="FunFam" id="3.20.20.70:FF:000091">
    <property type="entry name" value="galactocerebrosidase precursor"/>
    <property type="match status" value="1"/>
</dbReference>
<dbReference type="InterPro" id="IPR049161">
    <property type="entry name" value="GH59_cat"/>
</dbReference>
<proteinExistence type="inferred from homology"/>
<evidence type="ECO:0000256" key="10">
    <source>
        <dbReference type="ARBA" id="ARBA00023295"/>
    </source>
</evidence>
<keyword evidence="10" id="KW-0326">Glycosidase</keyword>
<dbReference type="Pfam" id="PF21708">
    <property type="entry name" value="Glyco_hydro_59_C"/>
    <property type="match status" value="1"/>
</dbReference>
<dbReference type="OrthoDB" id="440760at2759"/>
<keyword evidence="18" id="KW-1185">Reference proteome</keyword>
<dbReference type="STRING" id="400727.A0A2T7PST0"/>
<dbReference type="InterPro" id="IPR036508">
    <property type="entry name" value="Chitin-bd_dom_sf"/>
</dbReference>
<organism evidence="17 18">
    <name type="scientific">Pomacea canaliculata</name>
    <name type="common">Golden apple snail</name>
    <dbReference type="NCBI Taxonomy" id="400727"/>
    <lineage>
        <taxon>Eukaryota</taxon>
        <taxon>Metazoa</taxon>
        <taxon>Spiralia</taxon>
        <taxon>Lophotrochozoa</taxon>
        <taxon>Mollusca</taxon>
        <taxon>Gastropoda</taxon>
        <taxon>Caenogastropoda</taxon>
        <taxon>Architaenioglossa</taxon>
        <taxon>Ampullarioidea</taxon>
        <taxon>Ampullariidae</taxon>
        <taxon>Pomacea</taxon>
    </lineage>
</organism>
<dbReference type="SUPFAM" id="SSF51445">
    <property type="entry name" value="(Trans)glycosidases"/>
    <property type="match status" value="1"/>
</dbReference>
<feature type="active site" description="Nucleophile" evidence="12">
    <location>
        <position position="445"/>
    </location>
</feature>
<dbReference type="SUPFAM" id="SSF57625">
    <property type="entry name" value="Invertebrate chitin-binding proteins"/>
    <property type="match status" value="1"/>
</dbReference>
<feature type="domain" description="Glycosyl hydrolase family 59 central" evidence="15">
    <location>
        <begin position="533"/>
        <end position="646"/>
    </location>
</feature>
<dbReference type="GO" id="GO:0004336">
    <property type="term" value="F:galactosylceramidase activity"/>
    <property type="evidence" value="ECO:0007669"/>
    <property type="project" value="UniProtKB-EC"/>
</dbReference>